<dbReference type="InterPro" id="IPR025736">
    <property type="entry name" value="PucR_C-HTH_dom"/>
</dbReference>
<dbReference type="EMBL" id="JACCKD010000006">
    <property type="protein sequence ID" value="MBA0127210.1"/>
    <property type="molecule type" value="Genomic_DNA"/>
</dbReference>
<feature type="domain" description="PucR C-terminal helix-turn-helix" evidence="1">
    <location>
        <begin position="494"/>
        <end position="550"/>
    </location>
</feature>
<dbReference type="AlphaFoldDB" id="A0A838ADA7"/>
<evidence type="ECO:0000259" key="1">
    <source>
        <dbReference type="Pfam" id="PF13556"/>
    </source>
</evidence>
<accession>A0A838ADA7</accession>
<proteinExistence type="predicted"/>
<dbReference type="Proteomes" id="UP000582974">
    <property type="component" value="Unassembled WGS sequence"/>
</dbReference>
<dbReference type="Pfam" id="PF13556">
    <property type="entry name" value="HTH_30"/>
    <property type="match status" value="1"/>
</dbReference>
<dbReference type="PANTHER" id="PTHR33744">
    <property type="entry name" value="CARBOHYDRATE DIACID REGULATOR"/>
    <property type="match status" value="1"/>
</dbReference>
<protein>
    <submittedName>
        <fullName evidence="2">Helix-turn-helix domain-containing protein</fullName>
    </submittedName>
</protein>
<comment type="caution">
    <text evidence="2">The sequence shown here is derived from an EMBL/GenBank/DDBJ whole genome shotgun (WGS) entry which is preliminary data.</text>
</comment>
<gene>
    <name evidence="2" type="ORF">H0B56_16790</name>
</gene>
<organism evidence="2 3">
    <name type="scientific">Haloechinothrix aidingensis</name>
    <dbReference type="NCBI Taxonomy" id="2752311"/>
    <lineage>
        <taxon>Bacteria</taxon>
        <taxon>Bacillati</taxon>
        <taxon>Actinomycetota</taxon>
        <taxon>Actinomycetes</taxon>
        <taxon>Pseudonocardiales</taxon>
        <taxon>Pseudonocardiaceae</taxon>
        <taxon>Haloechinothrix</taxon>
    </lineage>
</organism>
<dbReference type="InterPro" id="IPR051448">
    <property type="entry name" value="CdaR-like_regulators"/>
</dbReference>
<evidence type="ECO:0000313" key="2">
    <source>
        <dbReference type="EMBL" id="MBA0127210.1"/>
    </source>
</evidence>
<dbReference type="Gene3D" id="1.10.10.2840">
    <property type="entry name" value="PucR C-terminal helix-turn-helix domain"/>
    <property type="match status" value="1"/>
</dbReference>
<sequence>MTIVDRVSLESAPMANGCEGLVTSDVVSGDGAPGPPSLRDVLGQAGEQALDVICAPHGLDVSLRGVLIWDSGGFARIEPGDVVLAVGLATASSVSQVLRAAARAGAAAVVIKQPDHPSWVRSEADAHGVAVLAAPQELSWDRLYTDLRAIVTAASVSAESGHRTPIGDLFSLANAAAAVCSGPVELYDSEMQVLAYSNLDEEADELRRLSILHRRPPPYVMSWLRDSGSLQRVRGAHRPTRIEPVGHRPRLVVPIRAGVDILGYIWVTVSPEKSREASGASLIDIARIASGLLVRLRTAGDTERRMRGELLRGVIEGGGSPDVLAGCLGVDKDESFRLVAFRSRAGERLVNAHLLIEELVVLRLELAGIRGSAASLGGRVYALVPEAHGTHGEMRELAESILDHVENQLRTDAVAAISDTLPDLAALPRGRDEVDRVMRLTSGTEGSRVTGLAELRSSVILAELRELMRERTHLLRGAIQLLSDIDKARNVDYVTTLREYFDAQCDLTKASKRLCVHRNTLRYRLGRIQELCGIDINNPTERLVAELQLRMGFGE</sequence>
<keyword evidence="3" id="KW-1185">Reference proteome</keyword>
<dbReference type="RefSeq" id="WP_180894037.1">
    <property type="nucleotide sequence ID" value="NZ_JACCKD010000006.1"/>
</dbReference>
<evidence type="ECO:0000313" key="3">
    <source>
        <dbReference type="Proteomes" id="UP000582974"/>
    </source>
</evidence>
<dbReference type="InterPro" id="IPR042070">
    <property type="entry name" value="PucR_C-HTH_sf"/>
</dbReference>
<reference evidence="2 3" key="1">
    <citation type="submission" date="2020-07" db="EMBL/GenBank/DDBJ databases">
        <title>Genome of Haloechinothrix sp.</title>
        <authorList>
            <person name="Tang S.-K."/>
            <person name="Yang L."/>
            <person name="Zhu W.-Y."/>
        </authorList>
    </citation>
    <scope>NUCLEOTIDE SEQUENCE [LARGE SCALE GENOMIC DNA]</scope>
    <source>
        <strain evidence="2 3">YIM 98757</strain>
    </source>
</reference>
<dbReference type="PANTHER" id="PTHR33744:SF17">
    <property type="entry name" value="CONSERVED PROTEIN"/>
    <property type="match status" value="1"/>
</dbReference>
<name>A0A838ADA7_9PSEU</name>